<evidence type="ECO:0000256" key="1">
    <source>
        <dbReference type="SAM" id="Coils"/>
    </source>
</evidence>
<dbReference type="OrthoDB" id="5056688at2759"/>
<feature type="compositionally biased region" description="Pro residues" evidence="2">
    <location>
        <begin position="1"/>
        <end position="15"/>
    </location>
</feature>
<comment type="caution">
    <text evidence="3">The sequence shown here is derived from an EMBL/GenBank/DDBJ whole genome shotgun (WGS) entry which is preliminary data.</text>
</comment>
<name>A0A9P9FJC7_9HYPO</name>
<evidence type="ECO:0000256" key="2">
    <source>
        <dbReference type="SAM" id="MobiDB-lite"/>
    </source>
</evidence>
<dbReference type="EMBL" id="JAGMUU010000001">
    <property type="protein sequence ID" value="KAH7163341.1"/>
    <property type="molecule type" value="Genomic_DNA"/>
</dbReference>
<feature type="region of interest" description="Disordered" evidence="2">
    <location>
        <begin position="1"/>
        <end position="25"/>
    </location>
</feature>
<proteinExistence type="predicted"/>
<feature type="compositionally biased region" description="Low complexity" evidence="2">
    <location>
        <begin position="16"/>
        <end position="25"/>
    </location>
</feature>
<protein>
    <submittedName>
        <fullName evidence="3">Uncharacterized protein</fullName>
    </submittedName>
</protein>
<organism evidence="3 4">
    <name type="scientific">Dactylonectria estremocensis</name>
    <dbReference type="NCBI Taxonomy" id="1079267"/>
    <lineage>
        <taxon>Eukaryota</taxon>
        <taxon>Fungi</taxon>
        <taxon>Dikarya</taxon>
        <taxon>Ascomycota</taxon>
        <taxon>Pezizomycotina</taxon>
        <taxon>Sordariomycetes</taxon>
        <taxon>Hypocreomycetidae</taxon>
        <taxon>Hypocreales</taxon>
        <taxon>Nectriaceae</taxon>
        <taxon>Dactylonectria</taxon>
    </lineage>
</organism>
<reference evidence="3" key="1">
    <citation type="journal article" date="2021" name="Nat. Commun.">
        <title>Genetic determinants of endophytism in the Arabidopsis root mycobiome.</title>
        <authorList>
            <person name="Mesny F."/>
            <person name="Miyauchi S."/>
            <person name="Thiergart T."/>
            <person name="Pickel B."/>
            <person name="Atanasova L."/>
            <person name="Karlsson M."/>
            <person name="Huettel B."/>
            <person name="Barry K.W."/>
            <person name="Haridas S."/>
            <person name="Chen C."/>
            <person name="Bauer D."/>
            <person name="Andreopoulos W."/>
            <person name="Pangilinan J."/>
            <person name="LaButti K."/>
            <person name="Riley R."/>
            <person name="Lipzen A."/>
            <person name="Clum A."/>
            <person name="Drula E."/>
            <person name="Henrissat B."/>
            <person name="Kohler A."/>
            <person name="Grigoriev I.V."/>
            <person name="Martin F.M."/>
            <person name="Hacquard S."/>
        </authorList>
    </citation>
    <scope>NUCLEOTIDE SEQUENCE</scope>
    <source>
        <strain evidence="3">MPI-CAGE-AT-0021</strain>
    </source>
</reference>
<accession>A0A9P9FJC7</accession>
<feature type="region of interest" description="Disordered" evidence="2">
    <location>
        <begin position="125"/>
        <end position="240"/>
    </location>
</feature>
<dbReference type="Proteomes" id="UP000717696">
    <property type="component" value="Unassembled WGS sequence"/>
</dbReference>
<gene>
    <name evidence="3" type="ORF">B0J13DRAFT_538397</name>
</gene>
<dbReference type="AlphaFoldDB" id="A0A9P9FJC7"/>
<feature type="coiled-coil region" evidence="1">
    <location>
        <begin position="404"/>
        <end position="445"/>
    </location>
</feature>
<feature type="compositionally biased region" description="Pro residues" evidence="2">
    <location>
        <begin position="198"/>
        <end position="209"/>
    </location>
</feature>
<sequence>MPPSKLPAPTPPPLDVGPDGTGPDTLRIPEPYGAYLQVRGSRAARRIYRAMGVWPWDIVPESPPKIWAINLLEDLALVVEHVAKDPDDSLEDLRAELRRSLARDRKPSYAGKLMAQDVHAAKKRFVKVSQSSPAPEDPDDGGAEQEPVERRSGRKRRSTVNHTSNSSSAGAATSRRLSSPEGSDDYMASSITVASDLPPSPPMPRPMPRPVKALKRPGTTMSSATSDKRGRPNSPEGSRLSAAQSLMLFSSPMAAFQMAPPFGPSGLPLRNNTTNSTAVRALGPGNLHDALQPATATFASAIDSHLQSIRESLVAAQKDIFPHRTIHQEAMSKLRTCQDAVRLIQDDIDESKQSLTRLHEETAEQAALAPQLQALQDNNMSLPPEIAQAIRSYDSRRAAKSDEVKQQEATISAKTDQLHRARRDLNAAEKNANVLEDEIQGLQAAVTRGTEAARLAHMFGVVVQLGPEGLASIERMYPEIGSLLESLLAVRGHAMQMPQHTHSDIKEDPGGT</sequence>
<feature type="compositionally biased region" description="Low complexity" evidence="2">
    <location>
        <begin position="163"/>
        <end position="179"/>
    </location>
</feature>
<keyword evidence="4" id="KW-1185">Reference proteome</keyword>
<keyword evidence="1" id="KW-0175">Coiled coil</keyword>
<evidence type="ECO:0000313" key="4">
    <source>
        <dbReference type="Proteomes" id="UP000717696"/>
    </source>
</evidence>
<evidence type="ECO:0000313" key="3">
    <source>
        <dbReference type="EMBL" id="KAH7163341.1"/>
    </source>
</evidence>